<organism evidence="5 6">
    <name type="scientific">Nocardia vinacea</name>
    <dbReference type="NCBI Taxonomy" id="96468"/>
    <lineage>
        <taxon>Bacteria</taxon>
        <taxon>Bacillati</taxon>
        <taxon>Actinomycetota</taxon>
        <taxon>Actinomycetes</taxon>
        <taxon>Mycobacteriales</taxon>
        <taxon>Nocardiaceae</taxon>
        <taxon>Nocardia</taxon>
    </lineage>
</organism>
<keyword evidence="4" id="KW-1133">Transmembrane helix</keyword>
<dbReference type="PANTHER" id="PTHR37042">
    <property type="entry name" value="OUTER MEMBRANE PROTEIN RV1973"/>
    <property type="match status" value="1"/>
</dbReference>
<evidence type="ECO:0000256" key="2">
    <source>
        <dbReference type="ARBA" id="ARBA00023136"/>
    </source>
</evidence>
<dbReference type="RefSeq" id="WP_327095181.1">
    <property type="nucleotide sequence ID" value="NZ_CP109149.1"/>
</dbReference>
<feature type="transmembrane region" description="Helical" evidence="4">
    <location>
        <begin position="84"/>
        <end position="111"/>
    </location>
</feature>
<keyword evidence="4" id="KW-0812">Transmembrane</keyword>
<name>A0ABZ1Z4M6_9NOCA</name>
<keyword evidence="6" id="KW-1185">Reference proteome</keyword>
<evidence type="ECO:0000313" key="6">
    <source>
        <dbReference type="Proteomes" id="UP001432062"/>
    </source>
</evidence>
<evidence type="ECO:0000313" key="5">
    <source>
        <dbReference type="EMBL" id="WUV50502.1"/>
    </source>
</evidence>
<feature type="region of interest" description="Disordered" evidence="3">
    <location>
        <begin position="1"/>
        <end position="33"/>
    </location>
</feature>
<dbReference type="PANTHER" id="PTHR37042:SF4">
    <property type="entry name" value="OUTER MEMBRANE PROTEIN RV1973"/>
    <property type="match status" value="1"/>
</dbReference>
<sequence length="242" mass="25662">MSESSVVKARPRRRAVRSAGPPPEDTIPLETEGVELTKAVDVTVKVTKSDSDSPSDDAEPVTTLEIPSVADVVDDAPKSGPPRWVFIAGAAAAVVVAIALVIGTGFFASNLHTASDRDARRADYVQTAKQAILNLTTIKDDTAKADIDRVLAVASGELKAEYSQRKDAYASVVEQAKVKATGEIIESAIESEDGDSARVLVAAKQTLTNAGMADPQTRYYRFRVTVTRGDNGITASQVEFVA</sequence>
<evidence type="ECO:0000256" key="4">
    <source>
        <dbReference type="SAM" id="Phobius"/>
    </source>
</evidence>
<dbReference type="Proteomes" id="UP001432062">
    <property type="component" value="Chromosome"/>
</dbReference>
<dbReference type="EMBL" id="CP109441">
    <property type="protein sequence ID" value="WUV50502.1"/>
    <property type="molecule type" value="Genomic_DNA"/>
</dbReference>
<evidence type="ECO:0000256" key="1">
    <source>
        <dbReference type="ARBA" id="ARBA00004370"/>
    </source>
</evidence>
<proteinExistence type="predicted"/>
<evidence type="ECO:0008006" key="7">
    <source>
        <dbReference type="Google" id="ProtNLM"/>
    </source>
</evidence>
<reference evidence="5" key="1">
    <citation type="submission" date="2022-10" db="EMBL/GenBank/DDBJ databases">
        <title>The complete genomes of actinobacterial strains from the NBC collection.</title>
        <authorList>
            <person name="Joergensen T.S."/>
            <person name="Alvarez Arevalo M."/>
            <person name="Sterndorff E.B."/>
            <person name="Faurdal D."/>
            <person name="Vuksanovic O."/>
            <person name="Mourched A.-S."/>
            <person name="Charusanti P."/>
            <person name="Shaw S."/>
            <person name="Blin K."/>
            <person name="Weber T."/>
        </authorList>
    </citation>
    <scope>NUCLEOTIDE SEQUENCE</scope>
    <source>
        <strain evidence="5">NBC_01482</strain>
    </source>
</reference>
<keyword evidence="2 4" id="KW-0472">Membrane</keyword>
<protein>
    <recommendedName>
        <fullName evidence="7">Mce-associated membrane protein</fullName>
    </recommendedName>
</protein>
<evidence type="ECO:0000256" key="3">
    <source>
        <dbReference type="SAM" id="MobiDB-lite"/>
    </source>
</evidence>
<gene>
    <name evidence="5" type="ORF">OG563_21265</name>
</gene>
<comment type="subcellular location">
    <subcellularLocation>
        <location evidence="1">Membrane</location>
    </subcellularLocation>
</comment>
<accession>A0ABZ1Z4M6</accession>